<protein>
    <recommendedName>
        <fullName evidence="13">Polycystin-2</fullName>
    </recommendedName>
</protein>
<feature type="transmembrane region" description="Helical" evidence="7">
    <location>
        <begin position="568"/>
        <end position="587"/>
    </location>
</feature>
<feature type="domain" description="Ryanodine receptor Ryr" evidence="8">
    <location>
        <begin position="1214"/>
        <end position="1302"/>
    </location>
</feature>
<feature type="region of interest" description="Disordered" evidence="6">
    <location>
        <begin position="1418"/>
        <end position="1442"/>
    </location>
</feature>
<evidence type="ECO:0000256" key="5">
    <source>
        <dbReference type="ARBA" id="ARBA00023136"/>
    </source>
</evidence>
<evidence type="ECO:0000256" key="2">
    <source>
        <dbReference type="ARBA" id="ARBA00007200"/>
    </source>
</evidence>
<dbReference type="OrthoDB" id="300855at2759"/>
<dbReference type="GO" id="GO:0016020">
    <property type="term" value="C:membrane"/>
    <property type="evidence" value="ECO:0007669"/>
    <property type="project" value="UniProtKB-SubCell"/>
</dbReference>
<evidence type="ECO:0000256" key="1">
    <source>
        <dbReference type="ARBA" id="ARBA00004141"/>
    </source>
</evidence>
<proteinExistence type="inferred from homology"/>
<organism evidence="11 12">
    <name type="scientific">Phytophthora rubi</name>
    <dbReference type="NCBI Taxonomy" id="129364"/>
    <lineage>
        <taxon>Eukaryota</taxon>
        <taxon>Sar</taxon>
        <taxon>Stramenopiles</taxon>
        <taxon>Oomycota</taxon>
        <taxon>Peronosporomycetes</taxon>
        <taxon>Peronosporales</taxon>
        <taxon>Peronosporaceae</taxon>
        <taxon>Phytophthora</taxon>
    </lineage>
</organism>
<feature type="domain" description="Polycystin" evidence="10">
    <location>
        <begin position="265"/>
        <end position="452"/>
    </location>
</feature>
<feature type="region of interest" description="Disordered" evidence="6">
    <location>
        <begin position="1363"/>
        <end position="1395"/>
    </location>
</feature>
<feature type="transmembrane region" description="Helical" evidence="7">
    <location>
        <begin position="215"/>
        <end position="236"/>
    </location>
</feature>
<evidence type="ECO:0000256" key="3">
    <source>
        <dbReference type="ARBA" id="ARBA00022692"/>
    </source>
</evidence>
<dbReference type="Gene3D" id="6.20.350.10">
    <property type="match status" value="1"/>
</dbReference>
<feature type="compositionally biased region" description="Polar residues" evidence="6">
    <location>
        <begin position="1421"/>
        <end position="1442"/>
    </location>
</feature>
<keyword evidence="4 7" id="KW-1133">Transmembrane helix</keyword>
<keyword evidence="5 7" id="KW-0472">Membrane</keyword>
<gene>
    <name evidence="11" type="ORF">PR002_g2774</name>
</gene>
<feature type="transmembrane region" description="Helical" evidence="7">
    <location>
        <begin position="607"/>
        <end position="629"/>
    </location>
</feature>
<reference evidence="11 12" key="1">
    <citation type="submission" date="2018-09" db="EMBL/GenBank/DDBJ databases">
        <title>Genomic investigation of the strawberry pathogen Phytophthora fragariae indicates pathogenicity is determined by transcriptional variation in three key races.</title>
        <authorList>
            <person name="Adams T.M."/>
            <person name="Armitage A.D."/>
            <person name="Sobczyk M.K."/>
            <person name="Bates H.J."/>
            <person name="Dunwell J.M."/>
            <person name="Nellist C.F."/>
            <person name="Harrison R.J."/>
        </authorList>
    </citation>
    <scope>NUCLEOTIDE SEQUENCE [LARGE SCALE GENOMIC DNA]</scope>
    <source>
        <strain evidence="11 12">SCRP324</strain>
    </source>
</reference>
<dbReference type="Pfam" id="PF02026">
    <property type="entry name" value="RyR"/>
    <property type="match status" value="2"/>
</dbReference>
<evidence type="ECO:0000313" key="12">
    <source>
        <dbReference type="Proteomes" id="UP000435112"/>
    </source>
</evidence>
<feature type="compositionally biased region" description="Polar residues" evidence="6">
    <location>
        <begin position="1363"/>
        <end position="1389"/>
    </location>
</feature>
<dbReference type="GO" id="GO:0005219">
    <property type="term" value="F:ryanodine-sensitive calcium-release channel activity"/>
    <property type="evidence" value="ECO:0007669"/>
    <property type="project" value="InterPro"/>
</dbReference>
<evidence type="ECO:0000256" key="6">
    <source>
        <dbReference type="SAM" id="MobiDB-lite"/>
    </source>
</evidence>
<dbReference type="InterPro" id="IPR013122">
    <property type="entry name" value="PKD1_2_channel"/>
</dbReference>
<feature type="region of interest" description="Disordered" evidence="6">
    <location>
        <begin position="899"/>
        <end position="922"/>
    </location>
</feature>
<evidence type="ECO:0000256" key="7">
    <source>
        <dbReference type="SAM" id="Phobius"/>
    </source>
</evidence>
<comment type="similarity">
    <text evidence="2">Belongs to the polycystin family.</text>
</comment>
<dbReference type="InterPro" id="IPR046791">
    <property type="entry name" value="Polycystin_dom"/>
</dbReference>
<evidence type="ECO:0000259" key="9">
    <source>
        <dbReference type="Pfam" id="PF08016"/>
    </source>
</evidence>
<dbReference type="InterPro" id="IPR051223">
    <property type="entry name" value="Polycystin"/>
</dbReference>
<evidence type="ECO:0008006" key="13">
    <source>
        <dbReference type="Google" id="ProtNLM"/>
    </source>
</evidence>
<evidence type="ECO:0000256" key="4">
    <source>
        <dbReference type="ARBA" id="ARBA00022989"/>
    </source>
</evidence>
<comment type="subcellular location">
    <subcellularLocation>
        <location evidence="1">Membrane</location>
        <topology evidence="1">Multi-pass membrane protein</topology>
    </subcellularLocation>
</comment>
<dbReference type="Gene3D" id="1.10.490.160">
    <property type="match status" value="1"/>
</dbReference>
<evidence type="ECO:0000259" key="10">
    <source>
        <dbReference type="Pfam" id="PF20519"/>
    </source>
</evidence>
<feature type="transmembrane region" description="Helical" evidence="7">
    <location>
        <begin position="463"/>
        <end position="482"/>
    </location>
</feature>
<dbReference type="Gene3D" id="1.10.287.70">
    <property type="match status" value="1"/>
</dbReference>
<comment type="caution">
    <text evidence="11">The sequence shown here is derived from an EMBL/GenBank/DDBJ whole genome shotgun (WGS) entry which is preliminary data.</text>
</comment>
<evidence type="ECO:0000313" key="11">
    <source>
        <dbReference type="EMBL" id="KAE9044465.1"/>
    </source>
</evidence>
<dbReference type="InterPro" id="IPR013333">
    <property type="entry name" value="Ryan_recept"/>
</dbReference>
<dbReference type="InterPro" id="IPR003032">
    <property type="entry name" value="Ryanodine_rcpt"/>
</dbReference>
<accession>A0A6A3NG56</accession>
<dbReference type="PANTHER" id="PTHR10877">
    <property type="entry name" value="POLYCYSTIN FAMILY MEMBER"/>
    <property type="match status" value="1"/>
</dbReference>
<keyword evidence="3 7" id="KW-0812">Transmembrane</keyword>
<dbReference type="Pfam" id="PF08016">
    <property type="entry name" value="PKD_channel"/>
    <property type="match status" value="1"/>
</dbReference>
<evidence type="ECO:0000259" key="8">
    <source>
        <dbReference type="Pfam" id="PF02026"/>
    </source>
</evidence>
<dbReference type="PANTHER" id="PTHR10877:SF183">
    <property type="entry name" value="AT14535P-RELATED"/>
    <property type="match status" value="1"/>
</dbReference>
<dbReference type="Pfam" id="PF20519">
    <property type="entry name" value="Polycystin_dom"/>
    <property type="match status" value="1"/>
</dbReference>
<name>A0A6A3NG56_9STRA</name>
<feature type="domain" description="Ryanodine receptor Ryr" evidence="8">
    <location>
        <begin position="1100"/>
        <end position="1189"/>
    </location>
</feature>
<dbReference type="EMBL" id="QXFU01000097">
    <property type="protein sequence ID" value="KAE9044465.1"/>
    <property type="molecule type" value="Genomic_DNA"/>
</dbReference>
<feature type="domain" description="Polycystin cation channel PKD1/PKD2" evidence="9">
    <location>
        <begin position="469"/>
        <end position="695"/>
    </location>
</feature>
<sequence length="1442" mass="164410">MLSVHYQLVSRSLPNGPKLSTPDDEMLGRQASMYSTLHTVLYRCSHLYTKPAGSFARDIGRIRRNASSRIPAPPLQLQDQPADESAVLLDTSYALMEDAARPPTASRTSKSELLAVHGDYAQDAGDSKRRCRWWTCCWWRRLGHSAEKSLGVLEASEERSASRMSVSMRPKTHDQLVAARQLKQQIAHYSTMRVHMKRVQLCLEQEKRNKFYKELVVYLCFLAVIMATLLTLPVHFPFEQNSALDSTYFEEQLPNTTYAKNFYDIGNEGEMWQWTTGPMLYQFYEPPIRNSRPIGSIQMRTGRVIGALCSQTSSRSDFVMFTDEVCYPEYSTTREMKEPYGNDSGVLRAQYQWTNGLGKLLRSETFKPGLVSHEMDYGHGGYVVYLPRDNYTAATALVTQLQSDFIRDGTRYMASTFAFYNARSNIFSHVQGLFEMSNTDYMEVTGRIKSFRIQASYRDTGDFLAANALVIVLLVATVLLVYRELSDLRHYGLRKYVQSLWNLLDMLQLILLVVFITHWVLFIVKSDNLRDDLYRVGDMDCSGPAHDQEMARECYVDIEPLAWLSRSVTNYAAALGLVSVAIVFKYLRLNSRLNLLWRTLRFAAKDLLAFVIIFFTIFFGFAVMGFLTFGTAVQQYHSLSVSLTSCFQMLLGAFDYEEIYVANPTMAGIFFFSFMISIYLICVNMFIAIMSEYYSLAQTEKKTLEENKRNLAVATKEEDEDDEDFRDSLQFMDVEYDLAKQAKNYMNGLRVRVKMPPVKDANSVYTTEQLVLCGFQRVLLVDYDYLMAERKRLRRKFRACVHLIMVCGDLMRQNDPDFTMRVEMEFVNELARPRADSTDSFADLVEFPVTYVPISSSQANTVEILKRLKRGMSIEIDDGSLTKDQITLEVLGDQDEYVPSRFKRRHPTGDQSDDYDGSSNADGFRVRISENTSATEMYGSSRNGEGPFGLRHNHPNIGGANHIRACRVLYNGNALLDGNEMCIMPRSTWFRYFTGYVGWGYVKRLLSCKWKKKQMHRLVTDADVDRLIVESFAAPGRGISCRFDELVRNFRMFIAKKVHKRRLRIPNLEDRIFQEVITFLERFPSAVTPLDKRELEGYKYTPQPQDTRRIRLPHSINLLAELLSQNAHEVWAVGRIDQGWRWGTQRDNDKKLHPDLVPYETLTEQDKQYDRDTSMSALKVITALGYVLEPPSSNEEQFDGFEFGTAATEPGGTYEPKPIPTDDVKVPPHLRAVIELLAENTHEVWAQMRMEQGWKFGPRRNDAKKEHNGLVPYIYLTQDEKQMDRNTAMQTVKLILRFGFNFVHKDHRTRGGKKKHSGHIKVVGRNENAEAHNVSEAVALARGATRAKRAFLGRSGRPFSSIRSGSGNSLFSMNSSGSDTAASRESQQQRVAEAHARLVAAASSSALTTDSSDDIAMPLASLQSMNSTDSFGDGDNSNSTSQ</sequence>
<feature type="transmembrane region" description="Helical" evidence="7">
    <location>
        <begin position="503"/>
        <end position="524"/>
    </location>
</feature>
<feature type="transmembrane region" description="Helical" evidence="7">
    <location>
        <begin position="635"/>
        <end position="654"/>
    </location>
</feature>
<dbReference type="Proteomes" id="UP000435112">
    <property type="component" value="Unassembled WGS sequence"/>
</dbReference>
<dbReference type="PRINTS" id="PR00795">
    <property type="entry name" value="RYANODINER"/>
</dbReference>
<feature type="transmembrane region" description="Helical" evidence="7">
    <location>
        <begin position="666"/>
        <end position="690"/>
    </location>
</feature>
<dbReference type="FunFam" id="1.10.287.70:FF:000086">
    <property type="entry name" value="Polycystic kidney disease 2"/>
    <property type="match status" value="1"/>
</dbReference>